<feature type="coiled-coil region" evidence="8">
    <location>
        <begin position="455"/>
        <end position="482"/>
    </location>
</feature>
<evidence type="ECO:0000256" key="7">
    <source>
        <dbReference type="PROSITE-ProRule" id="PRU01006"/>
    </source>
</evidence>
<dbReference type="GO" id="GO:0008270">
    <property type="term" value="F:zinc ion binding"/>
    <property type="evidence" value="ECO:0007669"/>
    <property type="project" value="UniProtKB-KW"/>
</dbReference>
<feature type="repeat" description="CHCR" evidence="7">
    <location>
        <begin position="566"/>
        <end position="731"/>
    </location>
</feature>
<dbReference type="PROSITE" id="PS50236">
    <property type="entry name" value="CHCR"/>
    <property type="match status" value="1"/>
</dbReference>
<evidence type="ECO:0000313" key="12">
    <source>
        <dbReference type="Proteomes" id="UP000000591"/>
    </source>
</evidence>
<dbReference type="GO" id="GO:0007033">
    <property type="term" value="P:vacuole organization"/>
    <property type="evidence" value="ECO:0000318"/>
    <property type="project" value="GO_Central"/>
</dbReference>
<evidence type="ECO:0000259" key="10">
    <source>
        <dbReference type="Pfam" id="PF26148"/>
    </source>
</evidence>
<evidence type="ECO:0000256" key="4">
    <source>
        <dbReference type="ARBA" id="ARBA00022833"/>
    </source>
</evidence>
<evidence type="ECO:0000256" key="6">
    <source>
        <dbReference type="ARBA" id="ARBA00029433"/>
    </source>
</evidence>
<dbReference type="AlphaFoldDB" id="Q750U5"/>
<dbReference type="RefSeq" id="NP_986511.1">
    <property type="nucleotide sequence ID" value="NM_211573.2"/>
</dbReference>
<dbReference type="eggNOG" id="KOG2034">
    <property type="taxonomic scope" value="Eukaryota"/>
</dbReference>
<gene>
    <name evidence="11" type="ORF">AGOS_AGL156W</name>
</gene>
<dbReference type="STRING" id="284811.Q750U5"/>
<reference evidence="12" key="2">
    <citation type="journal article" date="2013" name="G3 (Bethesda)">
        <title>Genomes of Ashbya fungi isolated from insects reveal four mating-type loci, numerous translocations, lack of transposons, and distinct gene duplications.</title>
        <authorList>
            <person name="Dietrich F.S."/>
            <person name="Voegeli S."/>
            <person name="Kuo S."/>
            <person name="Philippsen P."/>
        </authorList>
    </citation>
    <scope>GENOME REANNOTATION</scope>
    <source>
        <strain evidence="12">ATCC 10895 / CBS 109.51 / FGSC 9923 / NRRL Y-1056</strain>
    </source>
</reference>
<dbReference type="FunCoup" id="Q750U5">
    <property type="interactions" value="926"/>
</dbReference>
<sequence>MKVQIEHVSLSFIKEINNNICSLQVQNNVMCFALESGQLFLINLAEPSNVVEFRVSLLNLNQEKVVQLWMNTQGTRALIKTNFSKYFVCNVGQLLEGGANDRRNPVCATLKKLNRKECDIVSVDWSFSELELLVGTRQGKLYYLDLRHGEPAPVRIYMSQTPIEGIKWSHENGAMAVSGSTIQYWESVPGQTAAAFTRMPPKESEEFEPLKKTSGTRFTAHNSTFAWVTQAGIVFGNTKTSPVLSSAKLLLNIELPPSNSHIKDIKLTDYHLILLRGSEVIVINQLNNNIVFQEVIFSKENERMLALCADYSQSPPTFWCHSTENVYELVVENETEGIWQLLCANGQFMAALNLKGLSEPETDFIREQYANKLYNEGKWLEAAKEYGTSGQGSSIGSIALKFMEFDDLIHLQTFLMEKLKSILQKANKIQVFIMTSWIIWNFMNQLNRAEEIIAEEATDTNLDELKNAKAKLESQFQEFVRTHVEYLDRDTVYQIVSQQNRKAELLFYANIIEDYRYVLCYWIRSDNWYESLKILVTLKDPECVYQYATVLLINAPDATVNTWVQIPNVDPVKLVPSMLTYFSHYQDQQRFSHRMLPNYALTYLKFCIKEYNCQESLIHNTAIYMLLVSIAEDDVDGEHDVIKFMNDHATRFDPNFILRLALKLRRYSVAIHLYSQLKLYDNAVDLALSKDMLSSAKVIVGSLETEDTYMLKRLWLKIARVTIYEDTDVRQSIRSIIQDANGVLTIKDLLPLVSKVATIANLKEELVRSLENHQMSMSHIFQEISDSIKIKREIRQDIELFNKRRQALQPGAGCDSCREVLQTRKFFVFPCGHNFHTDCMIKEIIQSNDFNLRSQIESFQRKLARKQPVDADKLDHLLSTKCCLCSDLKINTIDEPLPDLAADTSGDWDL</sequence>
<keyword evidence="4" id="KW-0862">Zinc</keyword>
<dbReference type="InterPro" id="IPR007810">
    <property type="entry name" value="Pep3/Vps18_beta-prop"/>
</dbReference>
<dbReference type="GO" id="GO:0006886">
    <property type="term" value="P:intracellular protein transport"/>
    <property type="evidence" value="ECO:0007669"/>
    <property type="project" value="UniProtKB-UniRule"/>
</dbReference>
<dbReference type="PANTHER" id="PTHR23323:SF26">
    <property type="entry name" value="VACUOLAR PROTEIN SORTING-ASSOCIATED PROTEIN 18 HOMOLOG"/>
    <property type="match status" value="1"/>
</dbReference>
<keyword evidence="3" id="KW-0863">Zinc-finger</keyword>
<dbReference type="Pfam" id="PF26148">
    <property type="entry name" value="VPS18_RING_C"/>
    <property type="match status" value="1"/>
</dbReference>
<accession>Q750U5</accession>
<keyword evidence="8" id="KW-0175">Coiled coil</keyword>
<dbReference type="GO" id="GO:0007032">
    <property type="term" value="P:endosome organization"/>
    <property type="evidence" value="ECO:0000318"/>
    <property type="project" value="GO_Central"/>
</dbReference>
<evidence type="ECO:0000256" key="1">
    <source>
        <dbReference type="ARBA" id="ARBA00010454"/>
    </source>
</evidence>
<dbReference type="GeneID" id="4622804"/>
<proteinExistence type="inferred from homology"/>
<feature type="domain" description="Pep3/Vps18 beta-propeller" evidence="9">
    <location>
        <begin position="1"/>
        <end position="331"/>
    </location>
</feature>
<evidence type="ECO:0000313" key="11">
    <source>
        <dbReference type="EMBL" id="AAS54335.1"/>
    </source>
</evidence>
<comment type="similarity">
    <text evidence="1">Belongs to the VPS18 family.</text>
</comment>
<dbReference type="InterPro" id="IPR015943">
    <property type="entry name" value="WD40/YVTN_repeat-like_dom_sf"/>
</dbReference>
<dbReference type="GO" id="GO:0048284">
    <property type="term" value="P:organelle fusion"/>
    <property type="evidence" value="ECO:0000318"/>
    <property type="project" value="GO_Central"/>
</dbReference>
<dbReference type="Pfam" id="PF05131">
    <property type="entry name" value="Pep3_Vps18"/>
    <property type="match status" value="1"/>
</dbReference>
<reference evidence="11 12" key="1">
    <citation type="journal article" date="2004" name="Science">
        <title>The Ashbya gossypii genome as a tool for mapping the ancient Saccharomyces cerevisiae genome.</title>
        <authorList>
            <person name="Dietrich F.S."/>
            <person name="Voegeli S."/>
            <person name="Brachat S."/>
            <person name="Lerch A."/>
            <person name="Gates K."/>
            <person name="Steiner S."/>
            <person name="Mohr C."/>
            <person name="Pohlmann R."/>
            <person name="Luedi P."/>
            <person name="Choi S."/>
            <person name="Wing R.A."/>
            <person name="Flavier A."/>
            <person name="Gaffney T.D."/>
            <person name="Philippsen P."/>
        </authorList>
    </citation>
    <scope>NUCLEOTIDE SEQUENCE [LARGE SCALE GENOMIC DNA]</scope>
    <source>
        <strain evidence="12">ATCC 10895 / CBS 109.51 / FGSC 9923 / NRRL Y-1056</strain>
    </source>
</reference>
<name>Q750U5_EREGS</name>
<comment type="subcellular location">
    <subcellularLocation>
        <location evidence="6">Endomembrane system</location>
        <topology evidence="6">Peripheral membrane protein</topology>
        <orientation evidence="6">Cytoplasmic side</orientation>
    </subcellularLocation>
</comment>
<dbReference type="SUPFAM" id="SSF50978">
    <property type="entry name" value="WD40 repeat-like"/>
    <property type="match status" value="1"/>
</dbReference>
<protein>
    <submittedName>
        <fullName evidence="11">AGL156Wp</fullName>
    </submittedName>
</protein>
<dbReference type="GO" id="GO:0006904">
    <property type="term" value="P:vesicle docking involved in exocytosis"/>
    <property type="evidence" value="ECO:0000318"/>
    <property type="project" value="GO_Central"/>
</dbReference>
<evidence type="ECO:0000256" key="8">
    <source>
        <dbReference type="SAM" id="Coils"/>
    </source>
</evidence>
<dbReference type="GO" id="GO:0098588">
    <property type="term" value="C:bounding membrane of organelle"/>
    <property type="evidence" value="ECO:0007669"/>
    <property type="project" value="UniProtKB-ARBA"/>
</dbReference>
<dbReference type="Proteomes" id="UP000000591">
    <property type="component" value="Chromosome VII"/>
</dbReference>
<dbReference type="SUPFAM" id="SSF57850">
    <property type="entry name" value="RING/U-box"/>
    <property type="match status" value="1"/>
</dbReference>
<dbReference type="GO" id="GO:0030674">
    <property type="term" value="F:protein-macromolecule adaptor activity"/>
    <property type="evidence" value="ECO:0000318"/>
    <property type="project" value="GO_Central"/>
</dbReference>
<keyword evidence="5" id="KW-0472">Membrane</keyword>
<dbReference type="OMA" id="KFFVFPC"/>
<dbReference type="GO" id="GO:0005768">
    <property type="term" value="C:endosome"/>
    <property type="evidence" value="ECO:0000318"/>
    <property type="project" value="GO_Central"/>
</dbReference>
<keyword evidence="2" id="KW-0479">Metal-binding</keyword>
<dbReference type="InterPro" id="IPR036322">
    <property type="entry name" value="WD40_repeat_dom_sf"/>
</dbReference>
<dbReference type="OrthoDB" id="1845386at2759"/>
<dbReference type="GO" id="GO:0030897">
    <property type="term" value="C:HOPS complex"/>
    <property type="evidence" value="ECO:0000318"/>
    <property type="project" value="GO_Central"/>
</dbReference>
<dbReference type="InParanoid" id="Q750U5"/>
<dbReference type="HOGENOM" id="CLU_003488_0_0_1"/>
<organism evidence="11 12">
    <name type="scientific">Eremothecium gossypii (strain ATCC 10895 / CBS 109.51 / FGSC 9923 / NRRL Y-1056)</name>
    <name type="common">Yeast</name>
    <name type="synonym">Ashbya gossypii</name>
    <dbReference type="NCBI Taxonomy" id="284811"/>
    <lineage>
        <taxon>Eukaryota</taxon>
        <taxon>Fungi</taxon>
        <taxon>Dikarya</taxon>
        <taxon>Ascomycota</taxon>
        <taxon>Saccharomycotina</taxon>
        <taxon>Saccharomycetes</taxon>
        <taxon>Saccharomycetales</taxon>
        <taxon>Saccharomycetaceae</taxon>
        <taxon>Eremothecium</taxon>
    </lineage>
</organism>
<dbReference type="KEGG" id="ago:AGOS_AGL156W"/>
<keyword evidence="12" id="KW-1185">Reference proteome</keyword>
<dbReference type="PANTHER" id="PTHR23323">
    <property type="entry name" value="VACUOLAR PROTEIN SORTING-ASSOCIATED PROTEIN"/>
    <property type="match status" value="1"/>
</dbReference>
<evidence type="ECO:0000256" key="3">
    <source>
        <dbReference type="ARBA" id="ARBA00022771"/>
    </source>
</evidence>
<evidence type="ECO:0000259" key="9">
    <source>
        <dbReference type="Pfam" id="PF05131"/>
    </source>
</evidence>
<dbReference type="InterPro" id="IPR000547">
    <property type="entry name" value="Clathrin_H-chain/VPS_repeat"/>
</dbReference>
<dbReference type="InterPro" id="IPR058919">
    <property type="entry name" value="Pep3/Vps18_RING_C"/>
</dbReference>
<dbReference type="Gene3D" id="2.130.10.10">
    <property type="entry name" value="YVTN repeat-like/Quinoprotein amine dehydrogenase"/>
    <property type="match status" value="1"/>
</dbReference>
<evidence type="ECO:0000256" key="2">
    <source>
        <dbReference type="ARBA" id="ARBA00022723"/>
    </source>
</evidence>
<evidence type="ECO:0000256" key="5">
    <source>
        <dbReference type="ARBA" id="ARBA00023136"/>
    </source>
</evidence>
<dbReference type="EMBL" id="AE016820">
    <property type="protein sequence ID" value="AAS54335.1"/>
    <property type="molecule type" value="Genomic_DNA"/>
</dbReference>
<feature type="domain" description="Pep3/Vps18 RING C-terminal" evidence="10">
    <location>
        <begin position="809"/>
        <end position="891"/>
    </location>
</feature>